<protein>
    <submittedName>
        <fullName evidence="1 2">Uncharacterized protein</fullName>
    </submittedName>
</protein>
<evidence type="ECO:0000313" key="3">
    <source>
        <dbReference type="Proteomes" id="UP000002051"/>
    </source>
</evidence>
<sequence length="121" mass="14002">MWRIHKREKPFPLQTFLSSSAKQRHHRLFRVEISRIRNLEIISIPRTQQHGIHIFLMAYGIMTCKCLGPLCGINGVKLNSRISCMSCRVDNEPNQLEYSSKFDSVISPLNLVHEPTELNLS</sequence>
<reference evidence="2" key="3">
    <citation type="submission" date="2015-04" db="UniProtKB">
        <authorList>
            <consortium name="EnsemblPlants"/>
        </authorList>
    </citation>
    <scope>IDENTIFICATION</scope>
    <source>
        <strain evidence="2">cv. Jemalong A17</strain>
    </source>
</reference>
<proteinExistence type="predicted"/>
<keyword evidence="3" id="KW-1185">Reference proteome</keyword>
<reference evidence="1 3" key="2">
    <citation type="journal article" date="2014" name="BMC Genomics">
        <title>An improved genome release (version Mt4.0) for the model legume Medicago truncatula.</title>
        <authorList>
            <person name="Tang H."/>
            <person name="Krishnakumar V."/>
            <person name="Bidwell S."/>
            <person name="Rosen B."/>
            <person name="Chan A."/>
            <person name="Zhou S."/>
            <person name="Gentzbittel L."/>
            <person name="Childs K.L."/>
            <person name="Yandell M."/>
            <person name="Gundlach H."/>
            <person name="Mayer K.F."/>
            <person name="Schwartz D.C."/>
            <person name="Town C.D."/>
        </authorList>
    </citation>
    <scope>GENOME REANNOTATION</scope>
    <source>
        <strain evidence="1">A17</strain>
        <strain evidence="2 3">cv. Jemalong A17</strain>
    </source>
</reference>
<name>A0A072UAA5_MEDTR</name>
<reference evidence="1 3" key="1">
    <citation type="journal article" date="2011" name="Nature">
        <title>The Medicago genome provides insight into the evolution of rhizobial symbioses.</title>
        <authorList>
            <person name="Young N.D."/>
            <person name="Debelle F."/>
            <person name="Oldroyd G.E."/>
            <person name="Geurts R."/>
            <person name="Cannon S.B."/>
            <person name="Udvardi M.K."/>
            <person name="Benedito V.A."/>
            <person name="Mayer K.F."/>
            <person name="Gouzy J."/>
            <person name="Schoof H."/>
            <person name="Van de Peer Y."/>
            <person name="Proost S."/>
            <person name="Cook D.R."/>
            <person name="Meyers B.C."/>
            <person name="Spannagl M."/>
            <person name="Cheung F."/>
            <person name="De Mita S."/>
            <person name="Krishnakumar V."/>
            <person name="Gundlach H."/>
            <person name="Zhou S."/>
            <person name="Mudge J."/>
            <person name="Bharti A.K."/>
            <person name="Murray J.D."/>
            <person name="Naoumkina M.A."/>
            <person name="Rosen B."/>
            <person name="Silverstein K.A."/>
            <person name="Tang H."/>
            <person name="Rombauts S."/>
            <person name="Zhao P.X."/>
            <person name="Zhou P."/>
            <person name="Barbe V."/>
            <person name="Bardou P."/>
            <person name="Bechner M."/>
            <person name="Bellec A."/>
            <person name="Berger A."/>
            <person name="Berges H."/>
            <person name="Bidwell S."/>
            <person name="Bisseling T."/>
            <person name="Choisne N."/>
            <person name="Couloux A."/>
            <person name="Denny R."/>
            <person name="Deshpande S."/>
            <person name="Dai X."/>
            <person name="Doyle J.J."/>
            <person name="Dudez A.M."/>
            <person name="Farmer A.D."/>
            <person name="Fouteau S."/>
            <person name="Franken C."/>
            <person name="Gibelin C."/>
            <person name="Gish J."/>
            <person name="Goldstein S."/>
            <person name="Gonzalez A.J."/>
            <person name="Green P.J."/>
            <person name="Hallab A."/>
            <person name="Hartog M."/>
            <person name="Hua A."/>
            <person name="Humphray S.J."/>
            <person name="Jeong D.H."/>
            <person name="Jing Y."/>
            <person name="Jocker A."/>
            <person name="Kenton S.M."/>
            <person name="Kim D.J."/>
            <person name="Klee K."/>
            <person name="Lai H."/>
            <person name="Lang C."/>
            <person name="Lin S."/>
            <person name="Macmil S.L."/>
            <person name="Magdelenat G."/>
            <person name="Matthews L."/>
            <person name="McCorrison J."/>
            <person name="Monaghan E.L."/>
            <person name="Mun J.H."/>
            <person name="Najar F.Z."/>
            <person name="Nicholson C."/>
            <person name="Noirot C."/>
            <person name="O'Bleness M."/>
            <person name="Paule C.R."/>
            <person name="Poulain J."/>
            <person name="Prion F."/>
            <person name="Qin B."/>
            <person name="Qu C."/>
            <person name="Retzel E.F."/>
            <person name="Riddle C."/>
            <person name="Sallet E."/>
            <person name="Samain S."/>
            <person name="Samson N."/>
            <person name="Sanders I."/>
            <person name="Saurat O."/>
            <person name="Scarpelli C."/>
            <person name="Schiex T."/>
            <person name="Segurens B."/>
            <person name="Severin A.J."/>
            <person name="Sherrier D.J."/>
            <person name="Shi R."/>
            <person name="Sims S."/>
            <person name="Singer S.R."/>
            <person name="Sinharoy S."/>
            <person name="Sterck L."/>
            <person name="Viollet A."/>
            <person name="Wang B.B."/>
            <person name="Wang K."/>
            <person name="Wang M."/>
            <person name="Wang X."/>
            <person name="Warfsmann J."/>
            <person name="Weissenbach J."/>
            <person name="White D.D."/>
            <person name="White J.D."/>
            <person name="Wiley G.B."/>
            <person name="Wincker P."/>
            <person name="Xing Y."/>
            <person name="Yang L."/>
            <person name="Yao Z."/>
            <person name="Ying F."/>
            <person name="Zhai J."/>
            <person name="Zhou L."/>
            <person name="Zuber A."/>
            <person name="Denarie J."/>
            <person name="Dixon R.A."/>
            <person name="May G.D."/>
            <person name="Schwartz D.C."/>
            <person name="Rogers J."/>
            <person name="Quetier F."/>
            <person name="Town C.D."/>
            <person name="Roe B.A."/>
        </authorList>
    </citation>
    <scope>NUCLEOTIDE SEQUENCE [LARGE SCALE GENOMIC DNA]</scope>
    <source>
        <strain evidence="1">A17</strain>
        <strain evidence="2 3">cv. Jemalong A17</strain>
    </source>
</reference>
<dbReference type="EnsemblPlants" id="KEH22765">
    <property type="protein sequence ID" value="KEH22765"/>
    <property type="gene ID" value="MTR_7g056750"/>
</dbReference>
<evidence type="ECO:0000313" key="2">
    <source>
        <dbReference type="EnsemblPlants" id="KEH22765"/>
    </source>
</evidence>
<organism evidence="1 3">
    <name type="scientific">Medicago truncatula</name>
    <name type="common">Barrel medic</name>
    <name type="synonym">Medicago tribuloides</name>
    <dbReference type="NCBI Taxonomy" id="3880"/>
    <lineage>
        <taxon>Eukaryota</taxon>
        <taxon>Viridiplantae</taxon>
        <taxon>Streptophyta</taxon>
        <taxon>Embryophyta</taxon>
        <taxon>Tracheophyta</taxon>
        <taxon>Spermatophyta</taxon>
        <taxon>Magnoliopsida</taxon>
        <taxon>eudicotyledons</taxon>
        <taxon>Gunneridae</taxon>
        <taxon>Pentapetalae</taxon>
        <taxon>rosids</taxon>
        <taxon>fabids</taxon>
        <taxon>Fabales</taxon>
        <taxon>Fabaceae</taxon>
        <taxon>Papilionoideae</taxon>
        <taxon>50 kb inversion clade</taxon>
        <taxon>NPAAA clade</taxon>
        <taxon>Hologalegina</taxon>
        <taxon>IRL clade</taxon>
        <taxon>Trifolieae</taxon>
        <taxon>Medicago</taxon>
    </lineage>
</organism>
<dbReference type="EMBL" id="CM001223">
    <property type="protein sequence ID" value="KEH22765.1"/>
    <property type="molecule type" value="Genomic_DNA"/>
</dbReference>
<accession>A0A072UAA5</accession>
<dbReference type="AlphaFoldDB" id="A0A072UAA5"/>
<evidence type="ECO:0000313" key="1">
    <source>
        <dbReference type="EMBL" id="KEH22765.1"/>
    </source>
</evidence>
<dbReference type="HOGENOM" id="CLU_2041547_0_0_1"/>
<gene>
    <name evidence="1" type="ordered locus">MTR_7g056750</name>
</gene>
<dbReference type="Proteomes" id="UP000002051">
    <property type="component" value="Unassembled WGS sequence"/>
</dbReference>